<comment type="caution">
    <text evidence="2">The sequence shown here is derived from an EMBL/GenBank/DDBJ whole genome shotgun (WGS) entry which is preliminary data.</text>
</comment>
<feature type="compositionally biased region" description="Low complexity" evidence="1">
    <location>
        <begin position="75"/>
        <end position="86"/>
    </location>
</feature>
<organism evidence="2 3">
    <name type="scientific">Trypanosoma cruzi Dm28c</name>
    <dbReference type="NCBI Taxonomy" id="1416333"/>
    <lineage>
        <taxon>Eukaryota</taxon>
        <taxon>Discoba</taxon>
        <taxon>Euglenozoa</taxon>
        <taxon>Kinetoplastea</taxon>
        <taxon>Metakinetoplastina</taxon>
        <taxon>Trypanosomatida</taxon>
        <taxon>Trypanosomatidae</taxon>
        <taxon>Trypanosoma</taxon>
        <taxon>Schizotrypanum</taxon>
    </lineage>
</organism>
<feature type="region of interest" description="Disordered" evidence="1">
    <location>
        <begin position="65"/>
        <end position="89"/>
    </location>
</feature>
<feature type="region of interest" description="Disordered" evidence="1">
    <location>
        <begin position="1"/>
        <end position="53"/>
    </location>
</feature>
<reference evidence="2 3" key="1">
    <citation type="journal article" date="2014" name="Genome Announc.">
        <title>Trypanosoma cruzi Clone Dm28c Draft Genome Sequence.</title>
        <authorList>
            <person name="Grisard E.C."/>
            <person name="Teixeira S.M."/>
            <person name="de Almeida L.G."/>
            <person name="Stoco P.H."/>
            <person name="Gerber A.L."/>
            <person name="Talavera-Lopez C."/>
            <person name="Lima O.C."/>
            <person name="Andersson B."/>
            <person name="de Vasconcelos A.T."/>
        </authorList>
    </citation>
    <scope>NUCLEOTIDE SEQUENCE [LARGE SCALE GENOMIC DNA]</scope>
    <source>
        <strain evidence="2 3">Dm28c</strain>
    </source>
</reference>
<dbReference type="AlphaFoldDB" id="V5AQK4"/>
<sequence>MKKDERISTAIHSEWHHHPRRSHSQQQQLTHTDTRNETEEQCTGNTQRLPPPAAAGVTASALFVTRQHTPSNTHTQKTTGGTQKTQMPLAKPTRCHESFYCCLLQPSRFSFRAQPGNPHRPIRSVGEQSARAAAGRQSIHTRPGHSQYHSTNCTPATHQKTNLALPSSLFAGRAAAKFLCVHSFSEFRPLHSVSEKAYMFLCVCMCFCFRSSAPIVSKRLCGTKKKETAGRETEGIHTKYSYHHTHTHTHAAAEWVHSTTKSKRKTKQKAEAWDYQRTHTLITPVKQNTHTEGEREGSPTQCK</sequence>
<evidence type="ECO:0000313" key="2">
    <source>
        <dbReference type="EMBL" id="ESS55932.1"/>
    </source>
</evidence>
<feature type="region of interest" description="Disordered" evidence="1">
    <location>
        <begin position="283"/>
        <end position="303"/>
    </location>
</feature>
<evidence type="ECO:0000313" key="3">
    <source>
        <dbReference type="Proteomes" id="UP000017861"/>
    </source>
</evidence>
<dbReference type="EMBL" id="AYLP01000617">
    <property type="protein sequence ID" value="ESS55932.1"/>
    <property type="molecule type" value="Genomic_DNA"/>
</dbReference>
<dbReference type="Proteomes" id="UP000017861">
    <property type="component" value="Unassembled WGS sequence"/>
</dbReference>
<protein>
    <submittedName>
        <fullName evidence="2">Uncharacterized protein</fullName>
    </submittedName>
</protein>
<evidence type="ECO:0000256" key="1">
    <source>
        <dbReference type="SAM" id="MobiDB-lite"/>
    </source>
</evidence>
<accession>V5AQK4</accession>
<dbReference type="VEuPathDB" id="TriTrypDB:TCDM_12566"/>
<name>V5AQK4_TRYCR</name>
<gene>
    <name evidence="2" type="ORF">TCDM_12566</name>
</gene>
<proteinExistence type="predicted"/>